<protein>
    <submittedName>
        <fullName evidence="1">Uncharacterized protein</fullName>
    </submittedName>
</protein>
<feature type="non-terminal residue" evidence="1">
    <location>
        <position position="126"/>
    </location>
</feature>
<comment type="caution">
    <text evidence="1">The sequence shown here is derived from an EMBL/GenBank/DDBJ whole genome shotgun (WGS) entry which is preliminary data.</text>
</comment>
<proteinExistence type="predicted"/>
<reference evidence="1" key="1">
    <citation type="journal article" date="2015" name="Nature">
        <title>Complex archaea that bridge the gap between prokaryotes and eukaryotes.</title>
        <authorList>
            <person name="Spang A."/>
            <person name="Saw J.H."/>
            <person name="Jorgensen S.L."/>
            <person name="Zaremba-Niedzwiedzka K."/>
            <person name="Martijn J."/>
            <person name="Lind A.E."/>
            <person name="van Eijk R."/>
            <person name="Schleper C."/>
            <person name="Guy L."/>
            <person name="Ettema T.J."/>
        </authorList>
    </citation>
    <scope>NUCLEOTIDE SEQUENCE</scope>
</reference>
<evidence type="ECO:0000313" key="1">
    <source>
        <dbReference type="EMBL" id="KKK65450.1"/>
    </source>
</evidence>
<sequence>MSKSKKKSDEFDTRFGQKRINNDCLEALNHLKEYTDLGAGYWSKLMGYEDSVKFAYIRKKTIEKFKEQIGIRGKGRGTRYYYIASKHPPLEMPIAKDVRIFEGKVVRKDRVEEDVKLEHKEREIVA</sequence>
<organism evidence="1">
    <name type="scientific">marine sediment metagenome</name>
    <dbReference type="NCBI Taxonomy" id="412755"/>
    <lineage>
        <taxon>unclassified sequences</taxon>
        <taxon>metagenomes</taxon>
        <taxon>ecological metagenomes</taxon>
    </lineage>
</organism>
<accession>A0A0F8XW22</accession>
<dbReference type="EMBL" id="LAZR01060550">
    <property type="protein sequence ID" value="KKK65450.1"/>
    <property type="molecule type" value="Genomic_DNA"/>
</dbReference>
<name>A0A0F8XW22_9ZZZZ</name>
<gene>
    <name evidence="1" type="ORF">LCGC14_2974020</name>
</gene>
<dbReference type="AlphaFoldDB" id="A0A0F8XW22"/>